<evidence type="ECO:0008006" key="6">
    <source>
        <dbReference type="Google" id="ProtNLM"/>
    </source>
</evidence>
<dbReference type="InterPro" id="IPR032675">
    <property type="entry name" value="LRR_dom_sf"/>
</dbReference>
<feature type="region of interest" description="Disordered" evidence="3">
    <location>
        <begin position="479"/>
        <end position="499"/>
    </location>
</feature>
<dbReference type="Proteomes" id="UP000646827">
    <property type="component" value="Unassembled WGS sequence"/>
</dbReference>
<dbReference type="InterPro" id="IPR050216">
    <property type="entry name" value="LRR_domain-containing"/>
</dbReference>
<feature type="compositionally biased region" description="Basic and acidic residues" evidence="3">
    <location>
        <begin position="80"/>
        <end position="91"/>
    </location>
</feature>
<dbReference type="SMART" id="SM00369">
    <property type="entry name" value="LRR_TYP"/>
    <property type="match status" value="13"/>
</dbReference>
<feature type="non-terminal residue" evidence="4">
    <location>
        <position position="1"/>
    </location>
</feature>
<dbReference type="InterPro" id="IPR001611">
    <property type="entry name" value="Leu-rich_rpt"/>
</dbReference>
<proteinExistence type="predicted"/>
<dbReference type="SMART" id="SM00364">
    <property type="entry name" value="LRR_BAC"/>
    <property type="match status" value="10"/>
</dbReference>
<evidence type="ECO:0000313" key="5">
    <source>
        <dbReference type="Proteomes" id="UP000646827"/>
    </source>
</evidence>
<feature type="compositionally biased region" description="Basic and acidic residues" evidence="3">
    <location>
        <begin position="479"/>
        <end position="497"/>
    </location>
</feature>
<dbReference type="PANTHER" id="PTHR48051:SF1">
    <property type="entry name" value="RAS SUPPRESSOR PROTEIN 1"/>
    <property type="match status" value="1"/>
</dbReference>
<sequence length="736" mass="83638">KITMQKRSSIQPRQTKASMLRQQGQQQGQQTSRPSSVAPSTPRPTATTGTTNKINSKAQASEGIRAFMATQRAVAAQRKKTIEKEDQEKTSRPRIRVMTGTNRYSNDDNDPFGMDTNKSNLKLETLIRQAKSSGKLNLSNRNLDRVPEEVLSMYHVDPNKIVVDFSSTDDAWYDSTELNKLIVAYNSITEIDERLGQEFGALTLLDFRNNQLENLPTSLSQLQHLTVLHLSHNQIQEFPEQIFKLGRLRDLDLSHNQLDVLPEAIERLSHLEILNLNDNQIKKVADSIGQLIKLRKLYLNQNQLVQLPQAYHLQNWKKLEELHLVKNQLRVLFVQDDSGRTIELPSLSRLDIRQNNLSQITEREQQTIASLPKLKELLISMNQLSQESIGLSQLLLKTPSVQTLDLSSNLFSEIPDAILTLEDLQRLDVSANHLRHLRNDLGKLEHLMVLTWEGNPLRSAPRNISMPELIESLRVKMVSDREEQEAHAEDDPDHQENPADLTTTVATKDTTQQQQRQEEQQQTTTLVRASGTLDLSRKQLSDIENNMLTGTPATLQLHHNVFETIPKEINDHSLASTLVTLNLDHNRIKTLSLTTKDATMVFKSLSRLSLSNNRITTLFTSFEEDALLVFPQLTELNVSMNALTSLPENLRDYLPRLRTLKANTNRIDKIIPQTLEGLEMIDLGNNDIGQLPPEIGRIGTIRELILYGNRFRIPRPTVLDQGTGAVLEFLRRRLGD</sequence>
<evidence type="ECO:0000313" key="4">
    <source>
        <dbReference type="EMBL" id="KAG2218867.1"/>
    </source>
</evidence>
<keyword evidence="1" id="KW-0433">Leucine-rich repeat</keyword>
<dbReference type="Pfam" id="PF00560">
    <property type="entry name" value="LRR_1"/>
    <property type="match status" value="1"/>
</dbReference>
<dbReference type="AlphaFoldDB" id="A0A8H7RX42"/>
<dbReference type="InterPro" id="IPR003591">
    <property type="entry name" value="Leu-rich_rpt_typical-subtyp"/>
</dbReference>
<dbReference type="Pfam" id="PF13855">
    <property type="entry name" value="LRR_8"/>
    <property type="match status" value="1"/>
</dbReference>
<evidence type="ECO:0000256" key="3">
    <source>
        <dbReference type="SAM" id="MobiDB-lite"/>
    </source>
</evidence>
<dbReference type="OrthoDB" id="660555at2759"/>
<keyword evidence="5" id="KW-1185">Reference proteome</keyword>
<evidence type="ECO:0000256" key="2">
    <source>
        <dbReference type="ARBA" id="ARBA00022737"/>
    </source>
</evidence>
<reference evidence="4 5" key="1">
    <citation type="submission" date="2020-12" db="EMBL/GenBank/DDBJ databases">
        <title>Metabolic potential, ecology and presence of endohyphal bacteria is reflected in genomic diversity of Mucoromycotina.</title>
        <authorList>
            <person name="Muszewska A."/>
            <person name="Okrasinska A."/>
            <person name="Steczkiewicz K."/>
            <person name="Drgas O."/>
            <person name="Orlowska M."/>
            <person name="Perlinska-Lenart U."/>
            <person name="Aleksandrzak-Piekarczyk T."/>
            <person name="Szatraj K."/>
            <person name="Zielenkiewicz U."/>
            <person name="Pilsyk S."/>
            <person name="Malc E."/>
            <person name="Mieczkowski P."/>
            <person name="Kruszewska J.S."/>
            <person name="Biernat P."/>
            <person name="Pawlowska J."/>
        </authorList>
    </citation>
    <scope>NUCLEOTIDE SEQUENCE [LARGE SCALE GENOMIC DNA]</scope>
    <source>
        <strain evidence="4 5">CBS 142.35</strain>
    </source>
</reference>
<organism evidence="4 5">
    <name type="scientific">Circinella minor</name>
    <dbReference type="NCBI Taxonomy" id="1195481"/>
    <lineage>
        <taxon>Eukaryota</taxon>
        <taxon>Fungi</taxon>
        <taxon>Fungi incertae sedis</taxon>
        <taxon>Mucoromycota</taxon>
        <taxon>Mucoromycotina</taxon>
        <taxon>Mucoromycetes</taxon>
        <taxon>Mucorales</taxon>
        <taxon>Lichtheimiaceae</taxon>
        <taxon>Circinella</taxon>
    </lineage>
</organism>
<feature type="region of interest" description="Disordered" evidence="3">
    <location>
        <begin position="1"/>
        <end position="58"/>
    </location>
</feature>
<dbReference type="SMART" id="SM00365">
    <property type="entry name" value="LRR_SD22"/>
    <property type="match status" value="7"/>
</dbReference>
<dbReference type="SUPFAM" id="SSF52058">
    <property type="entry name" value="L domain-like"/>
    <property type="match status" value="2"/>
</dbReference>
<keyword evidence="2" id="KW-0677">Repeat</keyword>
<accession>A0A8H7RX42</accession>
<dbReference type="Gene3D" id="3.80.10.10">
    <property type="entry name" value="Ribonuclease Inhibitor"/>
    <property type="match status" value="2"/>
</dbReference>
<gene>
    <name evidence="4" type="ORF">INT45_003934</name>
</gene>
<dbReference type="PANTHER" id="PTHR48051">
    <property type="match status" value="1"/>
</dbReference>
<evidence type="ECO:0000256" key="1">
    <source>
        <dbReference type="ARBA" id="ARBA00022614"/>
    </source>
</evidence>
<dbReference type="EMBL" id="JAEPRB010000206">
    <property type="protein sequence ID" value="KAG2218867.1"/>
    <property type="molecule type" value="Genomic_DNA"/>
</dbReference>
<dbReference type="GO" id="GO:0005737">
    <property type="term" value="C:cytoplasm"/>
    <property type="evidence" value="ECO:0007669"/>
    <property type="project" value="TreeGrafter"/>
</dbReference>
<comment type="caution">
    <text evidence="4">The sequence shown here is derived from an EMBL/GenBank/DDBJ whole genome shotgun (WGS) entry which is preliminary data.</text>
</comment>
<dbReference type="PROSITE" id="PS51450">
    <property type="entry name" value="LRR"/>
    <property type="match status" value="4"/>
</dbReference>
<feature type="compositionally biased region" description="Low complexity" evidence="3">
    <location>
        <begin position="22"/>
        <end position="51"/>
    </location>
</feature>
<feature type="region of interest" description="Disordered" evidence="3">
    <location>
        <begin position="71"/>
        <end position="92"/>
    </location>
</feature>
<name>A0A8H7RX42_9FUNG</name>
<feature type="compositionally biased region" description="Polar residues" evidence="3">
    <location>
        <begin position="1"/>
        <end position="21"/>
    </location>
</feature>
<protein>
    <recommendedName>
        <fullName evidence="6">Leucine-rich repeat-containing protein 40</fullName>
    </recommendedName>
</protein>